<evidence type="ECO:0000256" key="2">
    <source>
        <dbReference type="ARBA" id="ARBA00022723"/>
    </source>
</evidence>
<organism evidence="10 11">
    <name type="scientific">Micromonospora qiuiae</name>
    <dbReference type="NCBI Taxonomy" id="502268"/>
    <lineage>
        <taxon>Bacteria</taxon>
        <taxon>Bacillati</taxon>
        <taxon>Actinomycetota</taxon>
        <taxon>Actinomycetes</taxon>
        <taxon>Micromonosporales</taxon>
        <taxon>Micromonosporaceae</taxon>
        <taxon>Micromonospora</taxon>
    </lineage>
</organism>
<keyword evidence="5" id="KW-0805">Transcription regulation</keyword>
<evidence type="ECO:0000256" key="1">
    <source>
        <dbReference type="ARBA" id="ARBA00022714"/>
    </source>
</evidence>
<dbReference type="InterPro" id="IPR047057">
    <property type="entry name" value="MerR_fam"/>
</dbReference>
<dbReference type="NCBIfam" id="TIGR01950">
    <property type="entry name" value="SoxR"/>
    <property type="match status" value="1"/>
</dbReference>
<accession>A0ABQ4J4B1</accession>
<feature type="region of interest" description="Disordered" evidence="8">
    <location>
        <begin position="1"/>
        <end position="35"/>
    </location>
</feature>
<dbReference type="EMBL" id="BOPC01000001">
    <property type="protein sequence ID" value="GIJ24861.1"/>
    <property type="molecule type" value="Genomic_DNA"/>
</dbReference>
<dbReference type="Pfam" id="PF09278">
    <property type="entry name" value="MerR-DNA-bind"/>
    <property type="match status" value="1"/>
</dbReference>
<evidence type="ECO:0000313" key="10">
    <source>
        <dbReference type="EMBL" id="GIJ24861.1"/>
    </source>
</evidence>
<feature type="domain" description="HTH merR-type" evidence="9">
    <location>
        <begin position="68"/>
        <end position="136"/>
    </location>
</feature>
<dbReference type="SUPFAM" id="SSF46955">
    <property type="entry name" value="Putative DNA-binding domain"/>
    <property type="match status" value="1"/>
</dbReference>
<dbReference type="SMART" id="SM00422">
    <property type="entry name" value="HTH_MERR"/>
    <property type="match status" value="1"/>
</dbReference>
<evidence type="ECO:0000256" key="3">
    <source>
        <dbReference type="ARBA" id="ARBA00023004"/>
    </source>
</evidence>
<evidence type="ECO:0000259" key="9">
    <source>
        <dbReference type="PROSITE" id="PS50937"/>
    </source>
</evidence>
<dbReference type="PANTHER" id="PTHR30204">
    <property type="entry name" value="REDOX-CYCLING DRUG-SENSING TRANSCRIPTIONAL ACTIVATOR SOXR"/>
    <property type="match status" value="1"/>
</dbReference>
<dbReference type="Proteomes" id="UP000653076">
    <property type="component" value="Unassembled WGS sequence"/>
</dbReference>
<sequence length="239" mass="26650">MRHGQFEGCEEGRKGEHRETDPLPPPGHLLQPHPGQLLRHGSERATSTMVEVKSYHFNMTKPPFDAKELTVGQLSARSGVAVTALHFYEAKGLISSRRTTGNQRRYPRDTLRRVALIRVAQRVGIPLRLVAETLAALPEGRTPTRDDWARLSASWRAELDTRIDQLTRLRDDLSDCIGCGCLSIDTCALRNPDDRLGDDGTGPRRLLTGRRRHTGMAQHRSTPPTSAWSSSPVDPLPEQ</sequence>
<comment type="caution">
    <text evidence="10">The sequence shown here is derived from an EMBL/GenBank/DDBJ whole genome shotgun (WGS) entry which is preliminary data.</text>
</comment>
<gene>
    <name evidence="10" type="ORF">Vqi01_00230</name>
</gene>
<reference evidence="10 11" key="1">
    <citation type="submission" date="2021-01" db="EMBL/GenBank/DDBJ databases">
        <title>Whole genome shotgun sequence of Verrucosispora qiuiae NBRC 106684.</title>
        <authorList>
            <person name="Komaki H."/>
            <person name="Tamura T."/>
        </authorList>
    </citation>
    <scope>NUCLEOTIDE SEQUENCE [LARGE SCALE GENOMIC DNA]</scope>
    <source>
        <strain evidence="10 11">NBRC 106684</strain>
    </source>
</reference>
<evidence type="ECO:0000313" key="11">
    <source>
        <dbReference type="Proteomes" id="UP000653076"/>
    </source>
</evidence>
<keyword evidence="4" id="KW-0411">Iron-sulfur</keyword>
<dbReference type="PRINTS" id="PR00040">
    <property type="entry name" value="HTHMERR"/>
</dbReference>
<keyword evidence="2" id="KW-0479">Metal-binding</keyword>
<keyword evidence="11" id="KW-1185">Reference proteome</keyword>
<dbReference type="InterPro" id="IPR015358">
    <property type="entry name" value="Tscrpt_reg_MerR_DNA-bd"/>
</dbReference>
<evidence type="ECO:0000256" key="6">
    <source>
        <dbReference type="ARBA" id="ARBA00023125"/>
    </source>
</evidence>
<feature type="compositionally biased region" description="Basic and acidic residues" evidence="8">
    <location>
        <begin position="10"/>
        <end position="21"/>
    </location>
</feature>
<keyword evidence="3" id="KW-0408">Iron</keyword>
<dbReference type="PANTHER" id="PTHR30204:SF0">
    <property type="entry name" value="REDOX-SENSITIVE TRANSCRIPTIONAL ACTIVATOR SOXR"/>
    <property type="match status" value="1"/>
</dbReference>
<dbReference type="PROSITE" id="PS50937">
    <property type="entry name" value="HTH_MERR_2"/>
    <property type="match status" value="1"/>
</dbReference>
<dbReference type="PROSITE" id="PS00552">
    <property type="entry name" value="HTH_MERR_1"/>
    <property type="match status" value="1"/>
</dbReference>
<protein>
    <recommendedName>
        <fullName evidence="9">HTH merR-type domain-containing protein</fullName>
    </recommendedName>
</protein>
<dbReference type="Gene3D" id="1.10.1660.10">
    <property type="match status" value="1"/>
</dbReference>
<dbReference type="Pfam" id="PF00376">
    <property type="entry name" value="MerR"/>
    <property type="match status" value="1"/>
</dbReference>
<keyword evidence="7" id="KW-0804">Transcription</keyword>
<dbReference type="InterPro" id="IPR000551">
    <property type="entry name" value="MerR-type_HTH_dom"/>
</dbReference>
<feature type="compositionally biased region" description="Basic and acidic residues" evidence="8">
    <location>
        <begin position="192"/>
        <end position="202"/>
    </location>
</feature>
<evidence type="ECO:0000256" key="5">
    <source>
        <dbReference type="ARBA" id="ARBA00023015"/>
    </source>
</evidence>
<feature type="compositionally biased region" description="Low complexity" evidence="8">
    <location>
        <begin position="221"/>
        <end position="232"/>
    </location>
</feature>
<dbReference type="InterPro" id="IPR009061">
    <property type="entry name" value="DNA-bd_dom_put_sf"/>
</dbReference>
<name>A0ABQ4J4B1_9ACTN</name>
<evidence type="ECO:0000256" key="8">
    <source>
        <dbReference type="SAM" id="MobiDB-lite"/>
    </source>
</evidence>
<dbReference type="InterPro" id="IPR010211">
    <property type="entry name" value="Redox-sen_tscrpt-act_SoxR"/>
</dbReference>
<keyword evidence="1" id="KW-0001">2Fe-2S</keyword>
<feature type="region of interest" description="Disordered" evidence="8">
    <location>
        <begin position="192"/>
        <end position="239"/>
    </location>
</feature>
<keyword evidence="6" id="KW-0238">DNA-binding</keyword>
<evidence type="ECO:0000256" key="4">
    <source>
        <dbReference type="ARBA" id="ARBA00023014"/>
    </source>
</evidence>
<dbReference type="CDD" id="cd01110">
    <property type="entry name" value="HTH_SoxR"/>
    <property type="match status" value="1"/>
</dbReference>
<evidence type="ECO:0000256" key="7">
    <source>
        <dbReference type="ARBA" id="ARBA00023163"/>
    </source>
</evidence>
<proteinExistence type="predicted"/>